<evidence type="ECO:0000313" key="2">
    <source>
        <dbReference type="Proteomes" id="UP000245977"/>
    </source>
</evidence>
<keyword evidence="2" id="KW-1185">Reference proteome</keyword>
<name>A0A5B9D562_9GAMM</name>
<gene>
    <name evidence="1" type="ORF">DJ533_18620</name>
</gene>
<organism evidence="1 2">
    <name type="scientific">Acinetobacter defluvii</name>
    <dbReference type="NCBI Taxonomy" id="1871111"/>
    <lineage>
        <taxon>Bacteria</taxon>
        <taxon>Pseudomonadati</taxon>
        <taxon>Pseudomonadota</taxon>
        <taxon>Gammaproteobacteria</taxon>
        <taxon>Moraxellales</taxon>
        <taxon>Moraxellaceae</taxon>
        <taxon>Acinetobacter</taxon>
    </lineage>
</organism>
<accession>A0A5B9D562</accession>
<dbReference type="KEGG" id="adv:DJ533_18620"/>
<reference evidence="1" key="1">
    <citation type="submission" date="2019-08" db="EMBL/GenBank/DDBJ databases">
        <title>The complete genome of Acinetobacter defluvii strain WCHAD010030.</title>
        <authorList>
            <person name="Hu Y."/>
            <person name="Qin J."/>
            <person name="Feng Y."/>
            <person name="Zong Z."/>
        </authorList>
    </citation>
    <scope>NUCLEOTIDE SEQUENCE</scope>
    <source>
        <strain evidence="1">WCHA30</strain>
    </source>
</reference>
<proteinExistence type="predicted"/>
<evidence type="ECO:0000313" key="1">
    <source>
        <dbReference type="EMBL" id="QEE14164.1"/>
    </source>
</evidence>
<sequence>MADYSRFVSIGLMITLLIFDARKSILAPEECTKKQSGYVAKIWKIVTMTDEGICRGFYHKAYSE</sequence>
<dbReference type="Proteomes" id="UP000245977">
    <property type="component" value="Chromosome"/>
</dbReference>
<dbReference type="EMBL" id="CP029397">
    <property type="protein sequence ID" value="QEE14164.1"/>
    <property type="molecule type" value="Genomic_DNA"/>
</dbReference>
<dbReference type="AlphaFoldDB" id="A0A5B9D562"/>
<dbReference type="RefSeq" id="WP_148245824.1">
    <property type="nucleotide sequence ID" value="NZ_CP029397.2"/>
</dbReference>
<protein>
    <submittedName>
        <fullName evidence="1">Uncharacterized protein</fullName>
    </submittedName>
</protein>